<dbReference type="EMBL" id="DYUK01000225">
    <property type="protein sequence ID" value="HJG80824.1"/>
    <property type="molecule type" value="Genomic_DNA"/>
</dbReference>
<gene>
    <name evidence="4" type="ORF">K8V08_10480</name>
</gene>
<comment type="caution">
    <text evidence="4">The sequence shown here is derived from an EMBL/GenBank/DDBJ whole genome shotgun (WGS) entry which is preliminary data.</text>
</comment>
<dbReference type="Gene3D" id="3.20.20.70">
    <property type="entry name" value="Aldolase class I"/>
    <property type="match status" value="1"/>
</dbReference>
<dbReference type="AlphaFoldDB" id="A0A921MEJ0"/>
<comment type="similarity">
    <text evidence="1 2">Belongs to the PdxS/SNZ family.</text>
</comment>
<dbReference type="GO" id="GO:0042823">
    <property type="term" value="P:pyridoxal phosphate biosynthetic process"/>
    <property type="evidence" value="ECO:0007669"/>
    <property type="project" value="InterPro"/>
</dbReference>
<evidence type="ECO:0000313" key="5">
    <source>
        <dbReference type="Proteomes" id="UP000784435"/>
    </source>
</evidence>
<feature type="non-terminal residue" evidence="4">
    <location>
        <position position="48"/>
    </location>
</feature>
<reference evidence="4" key="1">
    <citation type="journal article" date="2021" name="PeerJ">
        <title>Extensive microbial diversity within the chicken gut microbiome revealed by metagenomics and culture.</title>
        <authorList>
            <person name="Gilroy R."/>
            <person name="Ravi A."/>
            <person name="Getino M."/>
            <person name="Pursley I."/>
            <person name="Horton D.L."/>
            <person name="Alikhan N.F."/>
            <person name="Baker D."/>
            <person name="Gharbi K."/>
            <person name="Hall N."/>
            <person name="Watson M."/>
            <person name="Adriaenssens E.M."/>
            <person name="Foster-Nyarko E."/>
            <person name="Jarju S."/>
            <person name="Secka A."/>
            <person name="Antonio M."/>
            <person name="Oren A."/>
            <person name="Chaudhuri R.R."/>
            <person name="La Ragione R."/>
            <person name="Hildebrand F."/>
            <person name="Pallen M.J."/>
        </authorList>
    </citation>
    <scope>NUCLEOTIDE SEQUENCE</scope>
    <source>
        <strain evidence="4">ChiGjej5B5-7349</strain>
    </source>
</reference>
<proteinExistence type="inferred from homology"/>
<evidence type="ECO:0000256" key="1">
    <source>
        <dbReference type="ARBA" id="ARBA00007281"/>
    </source>
</evidence>
<name>A0A921MEJ0_9MICO</name>
<keyword evidence="4" id="KW-0456">Lyase</keyword>
<accession>A0A921MEJ0</accession>
<organism evidence="4 5">
    <name type="scientific">Brevibacterium senegalense</name>
    <dbReference type="NCBI Taxonomy" id="1033736"/>
    <lineage>
        <taxon>Bacteria</taxon>
        <taxon>Bacillati</taxon>
        <taxon>Actinomycetota</taxon>
        <taxon>Actinomycetes</taxon>
        <taxon>Micrococcales</taxon>
        <taxon>Brevibacteriaceae</taxon>
        <taxon>Brevibacterium</taxon>
    </lineage>
</organism>
<dbReference type="Proteomes" id="UP000784435">
    <property type="component" value="Unassembled WGS sequence"/>
</dbReference>
<dbReference type="InterPro" id="IPR013785">
    <property type="entry name" value="Aldolase_TIM"/>
</dbReference>
<sequence length="48" mass="4874">MTPQSTPSQSAAPEYVAPAVEFARSLTGGVIMDVVTPEQARIAAEAGA</sequence>
<reference evidence="4" key="2">
    <citation type="submission" date="2021-09" db="EMBL/GenBank/DDBJ databases">
        <authorList>
            <person name="Gilroy R."/>
        </authorList>
    </citation>
    <scope>NUCLEOTIDE SEQUENCE</scope>
    <source>
        <strain evidence="4">ChiGjej5B5-7349</strain>
    </source>
</reference>
<dbReference type="PROSITE" id="PS51129">
    <property type="entry name" value="PDXS_SNZ_2"/>
    <property type="match status" value="1"/>
</dbReference>
<dbReference type="InterPro" id="IPR033755">
    <property type="entry name" value="PdxS/SNZ_N"/>
</dbReference>
<dbReference type="InterPro" id="IPR001852">
    <property type="entry name" value="PdxS/SNZ"/>
</dbReference>
<evidence type="ECO:0000313" key="4">
    <source>
        <dbReference type="EMBL" id="HJG80824.1"/>
    </source>
</evidence>
<evidence type="ECO:0000259" key="3">
    <source>
        <dbReference type="Pfam" id="PF01680"/>
    </source>
</evidence>
<dbReference type="GO" id="GO:0016829">
    <property type="term" value="F:lyase activity"/>
    <property type="evidence" value="ECO:0007669"/>
    <property type="project" value="UniProtKB-KW"/>
</dbReference>
<dbReference type="Pfam" id="PF01680">
    <property type="entry name" value="SOR_SNZ"/>
    <property type="match status" value="1"/>
</dbReference>
<protein>
    <submittedName>
        <fullName evidence="4">Pyridoxal 5'-phosphate synthase lyase subunit PdxS</fullName>
    </submittedName>
</protein>
<feature type="domain" description="PdxS/SNZ N-terminal" evidence="3">
    <location>
        <begin position="20"/>
        <end position="48"/>
    </location>
</feature>
<evidence type="ECO:0000256" key="2">
    <source>
        <dbReference type="PROSITE-ProRule" id="PRU00481"/>
    </source>
</evidence>